<reference evidence="3 4" key="1">
    <citation type="submission" date="2023-03" db="EMBL/GenBank/DDBJ databases">
        <authorList>
            <person name="Uniacke-Lowe S."/>
            <person name="Ross P."/>
            <person name="Hill C."/>
        </authorList>
    </citation>
    <scope>NUCLEOTIDE SEQUENCE [LARGE SCALE GENOMIC DNA]</scope>
    <source>
        <strain evidence="3 4">APC 4016</strain>
    </source>
</reference>
<dbReference type="Proteomes" id="UP001225873">
    <property type="component" value="Unassembled WGS sequence"/>
</dbReference>
<protein>
    <submittedName>
        <fullName evidence="3">GNAT family N-acetyltransferase</fullName>
        <ecNumber evidence="3">2.3.1.-</ecNumber>
    </submittedName>
</protein>
<gene>
    <name evidence="3" type="ORF">QMA01_15990</name>
</gene>
<dbReference type="EMBL" id="JASDCQ010000005">
    <property type="protein sequence ID" value="MDN3428795.1"/>
    <property type="molecule type" value="Genomic_DNA"/>
</dbReference>
<dbReference type="PROSITE" id="PS51186">
    <property type="entry name" value="GNAT"/>
    <property type="match status" value="1"/>
</dbReference>
<feature type="domain" description="N-acetyltransferase" evidence="2">
    <location>
        <begin position="1"/>
        <end position="132"/>
    </location>
</feature>
<keyword evidence="3" id="KW-0808">Transferase</keyword>
<dbReference type="InterPro" id="IPR000182">
    <property type="entry name" value="GNAT_dom"/>
</dbReference>
<evidence type="ECO:0000313" key="4">
    <source>
        <dbReference type="Proteomes" id="UP001225873"/>
    </source>
</evidence>
<evidence type="ECO:0000256" key="1">
    <source>
        <dbReference type="ARBA" id="ARBA00023251"/>
    </source>
</evidence>
<accession>A0ABT7ZNP6</accession>
<proteinExistence type="predicted"/>
<dbReference type="EC" id="2.3.1.-" evidence="3"/>
<dbReference type="PANTHER" id="PTHR31438:SF1">
    <property type="entry name" value="LYSINE N-ACYLTRANSFERASE C17G9.06C-RELATED"/>
    <property type="match status" value="1"/>
</dbReference>
<dbReference type="InterPro" id="IPR016181">
    <property type="entry name" value="Acyl_CoA_acyltransferase"/>
</dbReference>
<comment type="caution">
    <text evidence="3">The sequence shown here is derived from an EMBL/GenBank/DDBJ whole genome shotgun (WGS) entry which is preliminary data.</text>
</comment>
<sequence>MLDQVKAKYKPRVNGEVHVYPFIVELDTMPIGFMQYYKLAQEIQAEFGYPSTLNICGIDQFIGVPEYFNRGIGTTMFAKFTNTLSHLKDVDLIALDPEVSNTRAVRCYEKCGFKKVKKVHNETCWLMELKAKNDLNDVSKDFMC</sequence>
<keyword evidence="4" id="KW-1185">Reference proteome</keyword>
<evidence type="ECO:0000313" key="3">
    <source>
        <dbReference type="EMBL" id="MDN3428795.1"/>
    </source>
</evidence>
<dbReference type="PANTHER" id="PTHR31438">
    <property type="entry name" value="LYSINE N-ACYLTRANSFERASE C17G9.06C-RELATED"/>
    <property type="match status" value="1"/>
</dbReference>
<dbReference type="GO" id="GO:0016746">
    <property type="term" value="F:acyltransferase activity"/>
    <property type="evidence" value="ECO:0007669"/>
    <property type="project" value="UniProtKB-KW"/>
</dbReference>
<organism evidence="3 4">
    <name type="scientific">Planococcus notacanthi</name>
    <dbReference type="NCBI Taxonomy" id="3035188"/>
    <lineage>
        <taxon>Bacteria</taxon>
        <taxon>Bacillati</taxon>
        <taxon>Bacillota</taxon>
        <taxon>Bacilli</taxon>
        <taxon>Bacillales</taxon>
        <taxon>Caryophanaceae</taxon>
        <taxon>Planococcus</taxon>
    </lineage>
</organism>
<evidence type="ECO:0000259" key="2">
    <source>
        <dbReference type="PROSITE" id="PS51186"/>
    </source>
</evidence>
<dbReference type="Gene3D" id="3.40.630.30">
    <property type="match status" value="1"/>
</dbReference>
<keyword evidence="1" id="KW-0046">Antibiotic resistance</keyword>
<dbReference type="RefSeq" id="WP_290215480.1">
    <property type="nucleotide sequence ID" value="NZ_JASDCQ010000005.1"/>
</dbReference>
<name>A0ABT7ZNP6_9BACL</name>
<dbReference type="Pfam" id="PF13523">
    <property type="entry name" value="Acetyltransf_8"/>
    <property type="match status" value="1"/>
</dbReference>
<dbReference type="SUPFAM" id="SSF55729">
    <property type="entry name" value="Acyl-CoA N-acyltransferases (Nat)"/>
    <property type="match status" value="1"/>
</dbReference>
<keyword evidence="3" id="KW-0012">Acyltransferase</keyword>